<sequence length="1276" mass="142192">MVQLWQLLALLLVILAVYVVLGRQLLPLINNKKDQIAEIISSQIGYPVSIGELHGTLSGFSPSLSASQVSIGSVLFVDHMRFDLSILPTLAQGRPIAKFVSMSGVQMEMRQKTESSGWSIGDWQLSRKQSAEPVSLGRFLKDIKPLFDNEQIYLSDIQLNLQFAAQRAMTVELSELQAISVGNEKTLNFIGRLGAESPLSGFQGAARFWNWDQDQPDADIYFDQEDFDWAPWMSLRNTGIQWDVFRSQSNYRILLKAGKLDSIHGRVKVPELSLSQNDRRLELQNVDSDLTMEFGQDRTQAWLSGLTFQFQNNTWKPSKHYLFWNGESLEINSNRLDVEVLANLANVLVPQGKMTDLQPRGRLYNSRIVWRTTQPPADRLTVQGRFANVSTDPWQGVPGLSDMNGYIDMTPGHGLVTVTPSDTSMTLKGVLDSAVDVDALQGQVEWFWYPGNSLRVSGHHIIGQPRGLTSASADFGVFIPFKSPNHEREPRFDLNLAFSGGGREQLEQALPIVMDRQLRQWLLDSVRSFSNDHGALVISTPLIGNTRNGISVLLKDQLQDVDFVADREWPMLHNLSGSVDLSPDQLNVKVDPLHYMDLVAEDTQVSVALDQHQPDVFIETRFRGAPEAVLDFVRTSPLREFSGNTLDTWVVGGAEMSGQAKIWVPVQGNKVQAQVDVRLSDNQLVLPDYQLAVDQASGRIHFSSRTGFSSSGLHGRFFGHDAAFKIATRGFGSSDLHWLIDASGQADVADVGEWIGDALIHETGGVTPYQAQLDIQASRSQLTVTSDLTGIAMNYSSPLQKAADEVWPSTLNMQFEGDKSYLQVQLADKLSTNMLMVNNQIERGSIQSEKGAKLPEEDGVFIDIHEPKLDGDRWQENIQNIVRLYQQWPASKTDTAGTRSFDQLIREVSIRTDQLNYFTDTWPDMQVLISRTDQGWTADFEGPDVQGNMGWGHGENEPLVLDFEFVRLHSQPAVAGDKNDDPLATVDLKTIYPALVQVKRLEWDGRDFGSWSARIKPVSNGVAVTDIQGNINGLELTGSLDWLTVADGSMSTHLQSHVRAGDVGSVLEKMGYARSIRTQSAESTIELQWPGSPLAYQVETVKGKTDIHMRNGAILNVEEYEDIKLFGIFNFSRILKRLALDFSDIVQKGISFDTVDGSLLFEDGFALVANEFVIDGAATKFRFNGGYNMVDQQLDLDMVFTVPVSSAIPLAALLAGVTPQVAVAIFITERIMNSGLERFSSVKYRITGSWENPKYQLYKAFDNSLQDKKLKDKEVK</sequence>
<feature type="domain" description="YhdP central" evidence="1">
    <location>
        <begin position="4"/>
        <end position="1254"/>
    </location>
</feature>
<dbReference type="InterPro" id="IPR011836">
    <property type="entry name" value="YhdP"/>
</dbReference>
<dbReference type="PANTHER" id="PTHR38690:SF1">
    <property type="entry name" value="PROTEASE"/>
    <property type="match status" value="1"/>
</dbReference>
<dbReference type="InterPro" id="IPR025263">
    <property type="entry name" value="YhdP_central"/>
</dbReference>
<evidence type="ECO:0000259" key="1">
    <source>
        <dbReference type="Pfam" id="PF13116"/>
    </source>
</evidence>
<dbReference type="PANTHER" id="PTHR38690">
    <property type="entry name" value="PROTEASE-RELATED"/>
    <property type="match status" value="1"/>
</dbReference>
<evidence type="ECO:0000313" key="2">
    <source>
        <dbReference type="EMBL" id="AJQ97292.1"/>
    </source>
</evidence>
<proteinExistence type="predicted"/>
<dbReference type="Pfam" id="PF13116">
    <property type="entry name" value="YhdP"/>
    <property type="match status" value="1"/>
</dbReference>
<accession>A0A0C5VRP6</accession>
<dbReference type="AlphaFoldDB" id="A0A0C5VRP6"/>
<organism evidence="2 3">
    <name type="scientific">Gynuella sunshinyii YC6258</name>
    <dbReference type="NCBI Taxonomy" id="1445510"/>
    <lineage>
        <taxon>Bacteria</taxon>
        <taxon>Pseudomonadati</taxon>
        <taxon>Pseudomonadota</taxon>
        <taxon>Gammaproteobacteria</taxon>
        <taxon>Oceanospirillales</taxon>
        <taxon>Saccharospirillaceae</taxon>
        <taxon>Gynuella</taxon>
    </lineage>
</organism>
<protein>
    <submittedName>
        <fullName evidence="2">Putative membrane protein</fullName>
    </submittedName>
</protein>
<name>A0A0C5VRP6_9GAMM</name>
<dbReference type="Proteomes" id="UP000032266">
    <property type="component" value="Chromosome"/>
</dbReference>
<dbReference type="HOGENOM" id="CLU_003522_1_0_6"/>
<gene>
    <name evidence="2" type="ORF">YC6258_05262</name>
</gene>
<dbReference type="STRING" id="1445510.YC6258_05262"/>
<dbReference type="KEGG" id="gsn:YC6258_05262"/>
<evidence type="ECO:0000313" key="3">
    <source>
        <dbReference type="Proteomes" id="UP000032266"/>
    </source>
</evidence>
<reference evidence="2 3" key="1">
    <citation type="submission" date="2014-01" db="EMBL/GenBank/DDBJ databases">
        <title>Full genme sequencing of cellulolytic bacterium Gynuella sunshinyii YC6258T gen. nov., sp. nov.</title>
        <authorList>
            <person name="Khan H."/>
            <person name="Chung E.J."/>
            <person name="Chung Y.R."/>
        </authorList>
    </citation>
    <scope>NUCLEOTIDE SEQUENCE [LARGE SCALE GENOMIC DNA]</scope>
    <source>
        <strain evidence="2 3">YC6258</strain>
    </source>
</reference>
<dbReference type="EMBL" id="CP007142">
    <property type="protein sequence ID" value="AJQ97292.1"/>
    <property type="molecule type" value="Genomic_DNA"/>
</dbReference>
<keyword evidence="3" id="KW-1185">Reference proteome</keyword>